<feature type="compositionally biased region" description="Basic and acidic residues" evidence="1">
    <location>
        <begin position="14"/>
        <end position="32"/>
    </location>
</feature>
<reference evidence="5" key="1">
    <citation type="journal article" date="2019" name="Int. J. Syst. Evol. Microbiol.">
        <title>The Global Catalogue of Microorganisms (GCM) 10K type strain sequencing project: providing services to taxonomists for standard genome sequencing and annotation.</title>
        <authorList>
            <consortium name="The Broad Institute Genomics Platform"/>
            <consortium name="The Broad Institute Genome Sequencing Center for Infectious Disease"/>
            <person name="Wu L."/>
            <person name="Ma J."/>
        </authorList>
    </citation>
    <scope>NUCLEOTIDE SEQUENCE [LARGE SCALE GENOMIC DNA]</scope>
    <source>
        <strain evidence="5">CGMCC 1.15474</strain>
    </source>
</reference>
<gene>
    <name evidence="4" type="ORF">ACFSKK_08920</name>
</gene>
<dbReference type="Gene3D" id="3.30.70.1070">
    <property type="entry name" value="Sporulation related repeat"/>
    <property type="match status" value="1"/>
</dbReference>
<dbReference type="RefSeq" id="WP_247344798.1">
    <property type="nucleotide sequence ID" value="NZ_CP095550.1"/>
</dbReference>
<feature type="region of interest" description="Disordered" evidence="1">
    <location>
        <begin position="1"/>
        <end position="32"/>
    </location>
</feature>
<protein>
    <submittedName>
        <fullName evidence="4">SPOR domain-containing protein</fullName>
    </submittedName>
</protein>
<comment type="caution">
    <text evidence="4">The sequence shown here is derived from an EMBL/GenBank/DDBJ whole genome shotgun (WGS) entry which is preliminary data.</text>
</comment>
<dbReference type="PROSITE" id="PS51724">
    <property type="entry name" value="SPOR"/>
    <property type="match status" value="1"/>
</dbReference>
<evidence type="ECO:0000313" key="5">
    <source>
        <dbReference type="Proteomes" id="UP001597318"/>
    </source>
</evidence>
<dbReference type="InterPro" id="IPR007730">
    <property type="entry name" value="SPOR-like_dom"/>
</dbReference>
<accession>A0ABW5BV85</accession>
<organism evidence="4 5">
    <name type="scientific">Metabacillus endolithicus</name>
    <dbReference type="NCBI Taxonomy" id="1535204"/>
    <lineage>
        <taxon>Bacteria</taxon>
        <taxon>Bacillati</taxon>
        <taxon>Bacillota</taxon>
        <taxon>Bacilli</taxon>
        <taxon>Bacillales</taxon>
        <taxon>Bacillaceae</taxon>
        <taxon>Metabacillus</taxon>
    </lineage>
</organism>
<keyword evidence="2" id="KW-0472">Membrane</keyword>
<keyword evidence="2" id="KW-0812">Transmembrane</keyword>
<sequence>MDKQTSDTVKIKINGKDRPVSEKESKNEEYQISSWEEKLQAEKEMASAKKEEEDFPWLLPDEDDSVFEDDPKVVTPKKKKILSNSTVTPFVYSKKTKSKSNFATFPLKQMFTVILMAIFLGVGFGYIALNFLSNKDMPDASVPTVVTNDTPDADSTEGGNTEEPAAASTSPATLQLYVVQGGIFSTKEGADTVSSTIKNKGLASTVIETDGSFTVLAGIGKEKAETEALNNLYKQNSFNDFWGGKQLSLSIATTKTPDKWVSSIVTLSSLASQATNGQSVNQDEVSAIESQLKEIETANDTEKSLLSKLSEAAVNVKANKGWEAQQAILEVVASLQS</sequence>
<feature type="transmembrane region" description="Helical" evidence="2">
    <location>
        <begin position="110"/>
        <end position="129"/>
    </location>
</feature>
<feature type="region of interest" description="Disordered" evidence="1">
    <location>
        <begin position="142"/>
        <end position="169"/>
    </location>
</feature>
<evidence type="ECO:0000259" key="3">
    <source>
        <dbReference type="PROSITE" id="PS51724"/>
    </source>
</evidence>
<dbReference type="InterPro" id="IPR036680">
    <property type="entry name" value="SPOR-like_sf"/>
</dbReference>
<keyword evidence="2" id="KW-1133">Transmembrane helix</keyword>
<proteinExistence type="predicted"/>
<evidence type="ECO:0000256" key="2">
    <source>
        <dbReference type="SAM" id="Phobius"/>
    </source>
</evidence>
<name>A0ABW5BV85_9BACI</name>
<dbReference type="EMBL" id="JBHUIK010000002">
    <property type="protein sequence ID" value="MFD2213798.1"/>
    <property type="molecule type" value="Genomic_DNA"/>
</dbReference>
<dbReference type="SUPFAM" id="SSF110997">
    <property type="entry name" value="Sporulation related repeat"/>
    <property type="match status" value="1"/>
</dbReference>
<evidence type="ECO:0000256" key="1">
    <source>
        <dbReference type="SAM" id="MobiDB-lite"/>
    </source>
</evidence>
<dbReference type="Proteomes" id="UP001597318">
    <property type="component" value="Unassembled WGS sequence"/>
</dbReference>
<evidence type="ECO:0000313" key="4">
    <source>
        <dbReference type="EMBL" id="MFD2213798.1"/>
    </source>
</evidence>
<keyword evidence="5" id="KW-1185">Reference proteome</keyword>
<feature type="domain" description="SPOR" evidence="3">
    <location>
        <begin position="171"/>
        <end position="246"/>
    </location>
</feature>
<dbReference type="Pfam" id="PF05036">
    <property type="entry name" value="SPOR"/>
    <property type="match status" value="1"/>
</dbReference>